<comment type="caution">
    <text evidence="2">The sequence shown here is derived from an EMBL/GenBank/DDBJ whole genome shotgun (WGS) entry which is preliminary data.</text>
</comment>
<sequence>MLFKNAFHLMVDNFSLNYKMLLYKIVVGIVTVALCAALLYPTLRMLATSEPLKELLDLIREFLRAVVSGNTEFLQTFPDGLQESLSALVAYIGEKTPNLVFFCVSLVLIVLISRFLSGMGDFAFGVLIDDRMSSHANTAFFSAFIGNLGKAALWQVVYVPLTFVYDVLSLALCYVFFLILLNVISVGFLATVVALLFSVALLLAAAAVKMTLFSAVIPALVSDKMKLGAAMKGSFTFTKSRFSTLFSTYLVTCLLILCINALFALVTFGAALLITMPMSILMLLCIRFVSYYTCGQKKYFLAEDKIVQPKERTNENFYDDFEL</sequence>
<feature type="transmembrane region" description="Helical" evidence="1">
    <location>
        <begin position="269"/>
        <end position="289"/>
    </location>
</feature>
<reference evidence="2" key="1">
    <citation type="journal article" date="2021" name="PeerJ">
        <title>Extensive microbial diversity within the chicken gut microbiome revealed by metagenomics and culture.</title>
        <authorList>
            <person name="Gilroy R."/>
            <person name="Ravi A."/>
            <person name="Getino M."/>
            <person name="Pursley I."/>
            <person name="Horton D.L."/>
            <person name="Alikhan N.F."/>
            <person name="Baker D."/>
            <person name="Gharbi K."/>
            <person name="Hall N."/>
            <person name="Watson M."/>
            <person name="Adriaenssens E.M."/>
            <person name="Foster-Nyarko E."/>
            <person name="Jarju S."/>
            <person name="Secka A."/>
            <person name="Antonio M."/>
            <person name="Oren A."/>
            <person name="Chaudhuri R.R."/>
            <person name="La Ragione R."/>
            <person name="Hildebrand F."/>
            <person name="Pallen M.J."/>
        </authorList>
    </citation>
    <scope>NUCLEOTIDE SEQUENCE</scope>
    <source>
        <strain evidence="2">CHK192-19661</strain>
    </source>
</reference>
<dbReference type="EMBL" id="DXCF01000015">
    <property type="protein sequence ID" value="HIZ09425.1"/>
    <property type="molecule type" value="Genomic_DNA"/>
</dbReference>
<accession>A0A9D2D6M8</accession>
<keyword evidence="1" id="KW-1133">Transmembrane helix</keyword>
<proteinExistence type="predicted"/>
<organism evidence="2 3">
    <name type="scientific">Candidatus Borkfalkia avicola</name>
    <dbReference type="NCBI Taxonomy" id="2838503"/>
    <lineage>
        <taxon>Bacteria</taxon>
        <taxon>Bacillati</taxon>
        <taxon>Bacillota</taxon>
        <taxon>Clostridia</taxon>
        <taxon>Christensenellales</taxon>
        <taxon>Christensenellaceae</taxon>
        <taxon>Candidatus Borkfalkia</taxon>
    </lineage>
</organism>
<feature type="transmembrane region" description="Helical" evidence="1">
    <location>
        <begin position="242"/>
        <end position="263"/>
    </location>
</feature>
<dbReference type="AlphaFoldDB" id="A0A9D2D6M8"/>
<protein>
    <submittedName>
        <fullName evidence="2">Uncharacterized protein</fullName>
    </submittedName>
</protein>
<feature type="transmembrane region" description="Helical" evidence="1">
    <location>
        <begin position="168"/>
        <end position="189"/>
    </location>
</feature>
<name>A0A9D2D6M8_9FIRM</name>
<evidence type="ECO:0000313" key="3">
    <source>
        <dbReference type="Proteomes" id="UP000824025"/>
    </source>
</evidence>
<keyword evidence="1" id="KW-0812">Transmembrane</keyword>
<feature type="transmembrane region" description="Helical" evidence="1">
    <location>
        <begin position="99"/>
        <end position="119"/>
    </location>
</feature>
<evidence type="ECO:0000256" key="1">
    <source>
        <dbReference type="SAM" id="Phobius"/>
    </source>
</evidence>
<feature type="transmembrane region" description="Helical" evidence="1">
    <location>
        <begin position="20"/>
        <end position="40"/>
    </location>
</feature>
<keyword evidence="1" id="KW-0472">Membrane</keyword>
<gene>
    <name evidence="2" type="ORF">H9726_02935</name>
</gene>
<feature type="transmembrane region" description="Helical" evidence="1">
    <location>
        <begin position="195"/>
        <end position="221"/>
    </location>
</feature>
<dbReference type="Proteomes" id="UP000824025">
    <property type="component" value="Unassembled WGS sequence"/>
</dbReference>
<reference evidence="2" key="2">
    <citation type="submission" date="2021-04" db="EMBL/GenBank/DDBJ databases">
        <authorList>
            <person name="Gilroy R."/>
        </authorList>
    </citation>
    <scope>NUCLEOTIDE SEQUENCE</scope>
    <source>
        <strain evidence="2">CHK192-19661</strain>
    </source>
</reference>
<evidence type="ECO:0000313" key="2">
    <source>
        <dbReference type="EMBL" id="HIZ09425.1"/>
    </source>
</evidence>
<feature type="transmembrane region" description="Helical" evidence="1">
    <location>
        <begin position="139"/>
        <end position="161"/>
    </location>
</feature>